<dbReference type="Proteomes" id="UP001176961">
    <property type="component" value="Unassembled WGS sequence"/>
</dbReference>
<dbReference type="EMBL" id="CATQJL010000223">
    <property type="protein sequence ID" value="CAJ0596595.1"/>
    <property type="molecule type" value="Genomic_DNA"/>
</dbReference>
<proteinExistence type="predicted"/>
<dbReference type="AlphaFoldDB" id="A0AA36GR14"/>
<feature type="signal peptide" evidence="2">
    <location>
        <begin position="1"/>
        <end position="18"/>
    </location>
</feature>
<keyword evidence="4" id="KW-1185">Reference proteome</keyword>
<feature type="region of interest" description="Disordered" evidence="1">
    <location>
        <begin position="278"/>
        <end position="305"/>
    </location>
</feature>
<keyword evidence="2" id="KW-0732">Signal</keyword>
<feature type="region of interest" description="Disordered" evidence="1">
    <location>
        <begin position="71"/>
        <end position="100"/>
    </location>
</feature>
<reference evidence="3" key="1">
    <citation type="submission" date="2023-07" db="EMBL/GenBank/DDBJ databases">
        <authorList>
            <consortium name="CYATHOMIX"/>
        </authorList>
    </citation>
    <scope>NUCLEOTIDE SEQUENCE</scope>
    <source>
        <strain evidence="3">N/A</strain>
    </source>
</reference>
<evidence type="ECO:0000256" key="2">
    <source>
        <dbReference type="SAM" id="SignalP"/>
    </source>
</evidence>
<feature type="compositionally biased region" description="Pro residues" evidence="1">
    <location>
        <begin position="76"/>
        <end position="92"/>
    </location>
</feature>
<sequence>MMPGALLGVLLLAASAAAQQQQTFQSTIFDIPAELPPEDYAVLSQVEEAPVKKIKDSVKPIKVNKAALQVPQVQPATPPPAPAPPQPLPQPPYAAATPSPFTFPTHPTIAPFTFPTHPTIAPFTFPTHPTVAPFSFPGQPTPPPPPFIVPTHHTMGTFTLPTHPTLPPFTFPTHPTIAPFTAAPPPAQFSGINAHAQQYQQYGQQQQQQAQQGVQQPQEQQGGVGAQQQQYSGQFGQAQQLEQFGQQQTQKALQQPYQQYQQQYYQYSQIYAPQQQVQQPQQLQLQPPQQPQPHSQLQQPQPQTQVHYQQHYPQYQVQAQQQVAQPPGQFQQQPQQFEQVQPQVQAQQQVPAATLPSVQQGVPQQRFERIVTAGEGIAVGPPRQLQPLPQASLPVVNAQVQESAQLVQPVPTAQAAVNQGRIEKVSSSTPNRVSLWFKEQYDTTACQKNLSNIAQKFRTKFPVYLQKGGKDAALAELIEQRLIECERKSTASHWDKVDSLLTKVSLSKSEESECRSGLIQERISCVNLLNYACQFIDPTFVFRLVPARITIQEARQAENGAEKCRKVVRLVKKRLEG</sequence>
<protein>
    <submittedName>
        <fullName evidence="3">Uncharacterized protein</fullName>
    </submittedName>
</protein>
<gene>
    <name evidence="3" type="ORF">CYNAS_LOCUS8578</name>
</gene>
<feature type="region of interest" description="Disordered" evidence="1">
    <location>
        <begin position="198"/>
        <end position="229"/>
    </location>
</feature>
<evidence type="ECO:0000313" key="3">
    <source>
        <dbReference type="EMBL" id="CAJ0596595.1"/>
    </source>
</evidence>
<name>A0AA36GR14_CYLNA</name>
<accession>A0AA36GR14</accession>
<feature type="chain" id="PRO_5041346771" evidence="2">
    <location>
        <begin position="19"/>
        <end position="577"/>
    </location>
</feature>
<organism evidence="3 4">
    <name type="scientific">Cylicocyclus nassatus</name>
    <name type="common">Nematode worm</name>
    <dbReference type="NCBI Taxonomy" id="53992"/>
    <lineage>
        <taxon>Eukaryota</taxon>
        <taxon>Metazoa</taxon>
        <taxon>Ecdysozoa</taxon>
        <taxon>Nematoda</taxon>
        <taxon>Chromadorea</taxon>
        <taxon>Rhabditida</taxon>
        <taxon>Rhabditina</taxon>
        <taxon>Rhabditomorpha</taxon>
        <taxon>Strongyloidea</taxon>
        <taxon>Strongylidae</taxon>
        <taxon>Cylicocyclus</taxon>
    </lineage>
</organism>
<evidence type="ECO:0000256" key="1">
    <source>
        <dbReference type="SAM" id="MobiDB-lite"/>
    </source>
</evidence>
<comment type="caution">
    <text evidence="3">The sequence shown here is derived from an EMBL/GenBank/DDBJ whole genome shotgun (WGS) entry which is preliminary data.</text>
</comment>
<evidence type="ECO:0000313" key="4">
    <source>
        <dbReference type="Proteomes" id="UP001176961"/>
    </source>
</evidence>